<keyword evidence="4" id="KW-1185">Reference proteome</keyword>
<dbReference type="InterPro" id="IPR000008">
    <property type="entry name" value="C2_dom"/>
</dbReference>
<comment type="caution">
    <text evidence="3">The sequence shown here is derived from an EMBL/GenBank/DDBJ whole genome shotgun (WGS) entry which is preliminary data.</text>
</comment>
<protein>
    <recommendedName>
        <fullName evidence="2">C2 domain-containing protein</fullName>
    </recommendedName>
</protein>
<dbReference type="InterPro" id="IPR038983">
    <property type="entry name" value="C2CD5"/>
</dbReference>
<dbReference type="Pfam" id="PF00168">
    <property type="entry name" value="C2"/>
    <property type="match status" value="1"/>
</dbReference>
<dbReference type="Pfam" id="PF23025">
    <property type="entry name" value="YbjQ_2"/>
    <property type="match status" value="3"/>
</dbReference>
<feature type="domain" description="C2" evidence="2">
    <location>
        <begin position="1"/>
        <end position="107"/>
    </location>
</feature>
<dbReference type="GO" id="GO:0065002">
    <property type="term" value="P:intracellular protein transmembrane transport"/>
    <property type="evidence" value="ECO:0007669"/>
    <property type="project" value="TreeGrafter"/>
</dbReference>
<dbReference type="Pfam" id="PF23128">
    <property type="entry name" value="YbjQ_4"/>
    <property type="match status" value="1"/>
</dbReference>
<evidence type="ECO:0000259" key="2">
    <source>
        <dbReference type="PROSITE" id="PS50004"/>
    </source>
</evidence>
<dbReference type="STRING" id="329046.A0A1Y2CQC0"/>
<dbReference type="GO" id="GO:0005509">
    <property type="term" value="F:calcium ion binding"/>
    <property type="evidence" value="ECO:0007669"/>
    <property type="project" value="TreeGrafter"/>
</dbReference>
<dbReference type="EMBL" id="MCGO01000010">
    <property type="protein sequence ID" value="ORY49173.1"/>
    <property type="molecule type" value="Genomic_DNA"/>
</dbReference>
<organism evidence="3 4">
    <name type="scientific">Rhizoclosmatium globosum</name>
    <dbReference type="NCBI Taxonomy" id="329046"/>
    <lineage>
        <taxon>Eukaryota</taxon>
        <taxon>Fungi</taxon>
        <taxon>Fungi incertae sedis</taxon>
        <taxon>Chytridiomycota</taxon>
        <taxon>Chytridiomycota incertae sedis</taxon>
        <taxon>Chytridiomycetes</taxon>
        <taxon>Chytridiales</taxon>
        <taxon>Chytriomycetaceae</taxon>
        <taxon>Rhizoclosmatium</taxon>
    </lineage>
</organism>
<dbReference type="Gene3D" id="2.60.40.150">
    <property type="entry name" value="C2 domain"/>
    <property type="match status" value="1"/>
</dbReference>
<dbReference type="InterPro" id="IPR035892">
    <property type="entry name" value="C2_domain_sf"/>
</dbReference>
<evidence type="ECO:0000313" key="4">
    <source>
        <dbReference type="Proteomes" id="UP000193642"/>
    </source>
</evidence>
<gene>
    <name evidence="3" type="ORF">BCR33DRAFT_782138</name>
</gene>
<dbReference type="GO" id="GO:0005544">
    <property type="term" value="F:calcium-dependent phospholipid binding"/>
    <property type="evidence" value="ECO:0007669"/>
    <property type="project" value="InterPro"/>
</dbReference>
<sequence>MPSIIKLRIHSARNLPVMDRATELTDAFVEAKFSDYDQVRTKTCRRTLSPTWNEDFRIEVSNDADLQNEPLEIKVMDYDQIGYSDAIGGVFVDLNPLLAWDSTSRDSTLSGWFPIFDSLRGICGEILITVKLNFFGDSNQYSDSSTAVQFFTTPAVPPMYIVTGVLGYVSTLEREDDPEYHWADNFRTPRTSNDARMRIMYRLSGQLRRQLGKKVENLGGNAVLGYKQYFDFETEHRSITARAIGTAVTLATPEQVMATIINSPSLAGELGSFRNLGPGGLSFDANAASSMTPTATGIPLDAPFQTRTSSIFSPAGNPTTTSGPTTLPQLSTTRLPIVESPGTSPTENLPPPLQPLPTSTAIKQIDQYPVTLTTFPPNTLLGLGGLVCATSVKILDNSTDNKESRDIWWQELRDEIKSHARSLGCPLIVGYTEQMTVCEELVVCYCYGTAAVVDLNAFGGVVPAGTLAAMPVGGAATFSKSRVASSSGSMDNIGLVGYTGASNRIGTSGTYDDMDLPIPSTPAMVGRSSGIMSFNQSTAAFMEKLKKKRKKKRMNPGCQACHITVSRADSYQNNTTYTRCGVCKKKFVPEILLSTIEPPAELETIGKSVMIEAHGNAYLRNCRIKKSRGESHAVIVSESMPFAQYDIHRQLLFKLRIHGLNAIFGLKIQYSIGESLMTAVATGTAVYLKALPPPAPLKLLRTLEVEDAEDRQLVEDQRRIMEQSELNRRQIEAALAQDLEIQQRAAIAAMAASMESFGGRKSGLNDVRETEGVPQHRDSGISNEEAESDSDSDDSVSSDSDAEYEVAARGQRNVVVQIDDEHDEDLVLMMDAQFRDGFQIKNIESAIKSEARILATCILFKLAKLFQDLYQELQFQFSYVNPCVIVGVDYDIQVLKLNEIQIRLTGVALGVAKEGQDESSENDLDEETGSLCLSDRAPSPNETDKKESDEESETDDDLMYSDDELEEVKLAAGGMTTGSIPNTPAALENTFPIPGSALNATTNTSSPSPNRLPSSITGGLVSFAKKETSLVQVPRAVEITPLSYVPQSRIEKFLGRVSLHFVKEASILYEVGTVGGGMGDLHIRSSQSFTRLHVRILSRLVVTP</sequence>
<dbReference type="InterPro" id="IPR056431">
    <property type="entry name" value="C2CD5_YbjQ-rel_dom"/>
</dbReference>
<dbReference type="GO" id="GO:0010828">
    <property type="term" value="P:positive regulation of D-glucose transmembrane transport"/>
    <property type="evidence" value="ECO:0007669"/>
    <property type="project" value="TreeGrafter"/>
</dbReference>
<proteinExistence type="predicted"/>
<accession>A0A1Y2CQC0</accession>
<dbReference type="OrthoDB" id="419768at2759"/>
<dbReference type="Pfam" id="PF23028">
    <property type="entry name" value="YbjQ_3"/>
    <property type="match status" value="1"/>
</dbReference>
<dbReference type="GO" id="GO:0005886">
    <property type="term" value="C:plasma membrane"/>
    <property type="evidence" value="ECO:0007669"/>
    <property type="project" value="TreeGrafter"/>
</dbReference>
<dbReference type="PANTHER" id="PTHR37412:SF2">
    <property type="entry name" value="C2 DOMAIN-CONTAINING PROTEIN 5"/>
    <property type="match status" value="1"/>
</dbReference>
<dbReference type="SUPFAM" id="SSF49562">
    <property type="entry name" value="C2 domain (Calcium/lipid-binding domain, CaLB)"/>
    <property type="match status" value="1"/>
</dbReference>
<dbReference type="InterPro" id="IPR057815">
    <property type="entry name" value="C2CD5_C"/>
</dbReference>
<feature type="compositionally biased region" description="Acidic residues" evidence="1">
    <location>
        <begin position="949"/>
        <end position="961"/>
    </location>
</feature>
<dbReference type="Proteomes" id="UP000193642">
    <property type="component" value="Unassembled WGS sequence"/>
</dbReference>
<reference evidence="3 4" key="1">
    <citation type="submission" date="2016-07" db="EMBL/GenBank/DDBJ databases">
        <title>Pervasive Adenine N6-methylation of Active Genes in Fungi.</title>
        <authorList>
            <consortium name="DOE Joint Genome Institute"/>
            <person name="Mondo S.J."/>
            <person name="Dannebaum R.O."/>
            <person name="Kuo R.C."/>
            <person name="Labutti K."/>
            <person name="Haridas S."/>
            <person name="Kuo A."/>
            <person name="Salamov A."/>
            <person name="Ahrendt S.R."/>
            <person name="Lipzen A."/>
            <person name="Sullivan W."/>
            <person name="Andreopoulos W.B."/>
            <person name="Clum A."/>
            <person name="Lindquist E."/>
            <person name="Daum C."/>
            <person name="Ramamoorthy G.K."/>
            <person name="Gryganskyi A."/>
            <person name="Culley D."/>
            <person name="Magnuson J.K."/>
            <person name="James T.Y."/>
            <person name="O'Malley M.A."/>
            <person name="Stajich J.E."/>
            <person name="Spatafora J.W."/>
            <person name="Visel A."/>
            <person name="Grigoriev I.V."/>
        </authorList>
    </citation>
    <scope>NUCLEOTIDE SEQUENCE [LARGE SCALE GENOMIC DNA]</scope>
    <source>
        <strain evidence="3 4">JEL800</strain>
    </source>
</reference>
<feature type="compositionally biased region" description="Acidic residues" evidence="1">
    <location>
        <begin position="917"/>
        <end position="928"/>
    </location>
</feature>
<dbReference type="InterPro" id="IPR056430">
    <property type="entry name" value="C2CD5_YbjQ-like_dom"/>
</dbReference>
<name>A0A1Y2CQC0_9FUNG</name>
<feature type="compositionally biased region" description="Acidic residues" evidence="1">
    <location>
        <begin position="784"/>
        <end position="803"/>
    </location>
</feature>
<feature type="compositionally biased region" description="Basic and acidic residues" evidence="1">
    <location>
        <begin position="766"/>
        <end position="779"/>
    </location>
</feature>
<dbReference type="GO" id="GO:0090314">
    <property type="term" value="P:positive regulation of protein targeting to membrane"/>
    <property type="evidence" value="ECO:0007669"/>
    <property type="project" value="TreeGrafter"/>
</dbReference>
<feature type="region of interest" description="Disordered" evidence="1">
    <location>
        <begin position="914"/>
        <end position="961"/>
    </location>
</feature>
<dbReference type="GO" id="GO:0072659">
    <property type="term" value="P:protein localization to plasma membrane"/>
    <property type="evidence" value="ECO:0007669"/>
    <property type="project" value="TreeGrafter"/>
</dbReference>
<dbReference type="AlphaFoldDB" id="A0A1Y2CQC0"/>
<evidence type="ECO:0000313" key="3">
    <source>
        <dbReference type="EMBL" id="ORY49173.1"/>
    </source>
</evidence>
<dbReference type="PANTHER" id="PTHR37412">
    <property type="entry name" value="C2 DOMAIN-CONTAINING PROTEIN 5"/>
    <property type="match status" value="1"/>
</dbReference>
<evidence type="ECO:0000256" key="1">
    <source>
        <dbReference type="SAM" id="MobiDB-lite"/>
    </source>
</evidence>
<dbReference type="SMART" id="SM00239">
    <property type="entry name" value="C2"/>
    <property type="match status" value="1"/>
</dbReference>
<dbReference type="GO" id="GO:0031340">
    <property type="term" value="P:positive regulation of vesicle fusion"/>
    <property type="evidence" value="ECO:0007669"/>
    <property type="project" value="TreeGrafter"/>
</dbReference>
<dbReference type="PROSITE" id="PS50004">
    <property type="entry name" value="C2"/>
    <property type="match status" value="1"/>
</dbReference>
<feature type="region of interest" description="Disordered" evidence="1">
    <location>
        <begin position="759"/>
        <end position="803"/>
    </location>
</feature>